<feature type="transmembrane region" description="Helical" evidence="7">
    <location>
        <begin position="151"/>
        <end position="173"/>
    </location>
</feature>
<keyword evidence="2" id="KW-0813">Transport</keyword>
<sequence length="455" mass="48921">MNHRKIGTLDYLAYALSAVVYILPQYLLSSFLSAYYTDVALVSAGTIGMVVLAMRFTDGISDLLMGRVIDKTNTRFGKARPWLLVGTIGLTISLISIFNVPGTMSNGVKIVWLAVTYFFIMTIFGTVQGVASNTMIVYLTKDSGERNKFGASNMAGVYIGGLAATAVASVLLSKLGYTQSGYSKTMFMYSAIVLVAGTLSFLRLREFQENTDKIEQPKVPLKAVLYAIRHNSYYINAVIAGLLINLINGITTGMGVYFCRDLFGNPELYAMVTIALLAPTLLGLPMAVAVAKKAGHQKTLVYGRIGYMIGVAIQASGLINSNIPVYFAGVVFAGLCGSTFAACFTARLANICDYGEYQFKINASGTLMSATSFCNKIGLGLGATVTGLILELAHYDGSLVSAGMAQSAYTIGFERYAVAFIPLVLNLIVVICLSFTNVDPKLEQMKAELLKKGEK</sequence>
<dbReference type="PROSITE" id="PS00872">
    <property type="entry name" value="NA_GALACTOSIDE_SYMP"/>
    <property type="match status" value="1"/>
</dbReference>
<dbReference type="OrthoDB" id="9764596at2"/>
<feature type="transmembrane region" description="Helical" evidence="7">
    <location>
        <begin position="185"/>
        <end position="204"/>
    </location>
</feature>
<feature type="transmembrane region" description="Helical" evidence="7">
    <location>
        <begin position="12"/>
        <end position="33"/>
    </location>
</feature>
<name>D9R7P1_LACSW</name>
<dbReference type="SUPFAM" id="SSF103473">
    <property type="entry name" value="MFS general substrate transporter"/>
    <property type="match status" value="1"/>
</dbReference>
<keyword evidence="6 7" id="KW-0472">Membrane</keyword>
<dbReference type="PANTHER" id="PTHR11328">
    <property type="entry name" value="MAJOR FACILITATOR SUPERFAMILY DOMAIN-CONTAINING PROTEIN"/>
    <property type="match status" value="1"/>
</dbReference>
<evidence type="ECO:0000259" key="8">
    <source>
        <dbReference type="PROSITE" id="PS50850"/>
    </source>
</evidence>
<dbReference type="AlphaFoldDB" id="D9R7P1"/>
<feature type="transmembrane region" description="Helical" evidence="7">
    <location>
        <begin position="79"/>
        <end position="98"/>
    </location>
</feature>
<dbReference type="GO" id="GO:0008643">
    <property type="term" value="P:carbohydrate transport"/>
    <property type="evidence" value="ECO:0007669"/>
    <property type="project" value="InterPro"/>
</dbReference>
<dbReference type="Proteomes" id="UP000001662">
    <property type="component" value="Chromosome"/>
</dbReference>
<protein>
    <submittedName>
        <fullName evidence="9">Major facilitator superfamily MFS_1</fullName>
    </submittedName>
</protein>
<reference evidence="9" key="1">
    <citation type="submission" date="2010-07" db="EMBL/GenBank/DDBJ databases">
        <title>Complete sequence of Clostridium saccharolyticum WM1.</title>
        <authorList>
            <consortium name="US DOE Joint Genome Institute"/>
            <person name="Lucas S."/>
            <person name="Copeland A."/>
            <person name="Lapidus A."/>
            <person name="Cheng J.-F."/>
            <person name="Bruce D."/>
            <person name="Goodwin L."/>
            <person name="Pitluck S."/>
            <person name="Chertkov O."/>
            <person name="Detter J.C."/>
            <person name="Han C."/>
            <person name="Tapia R."/>
            <person name="Land M."/>
            <person name="Hauser L."/>
            <person name="Chang Y.-J."/>
            <person name="Jeffries C."/>
            <person name="Kyrpides N."/>
            <person name="Ivanova N."/>
            <person name="Mikhailova N."/>
            <person name="Mouttaki H."/>
            <person name="Lin L."/>
            <person name="Zhou J."/>
            <person name="Hemme C.L."/>
            <person name="Woyke T."/>
        </authorList>
    </citation>
    <scope>NUCLEOTIDE SEQUENCE [LARGE SCALE GENOMIC DNA]</scope>
    <source>
        <strain evidence="9">WM1</strain>
    </source>
</reference>
<dbReference type="InterPro" id="IPR020846">
    <property type="entry name" value="MFS_dom"/>
</dbReference>
<dbReference type="Pfam" id="PF13347">
    <property type="entry name" value="MFS_2"/>
    <property type="match status" value="1"/>
</dbReference>
<feature type="domain" description="Major facilitator superfamily (MFS) profile" evidence="8">
    <location>
        <begin position="1"/>
        <end position="208"/>
    </location>
</feature>
<keyword evidence="5 7" id="KW-1133">Transmembrane helix</keyword>
<proteinExistence type="predicted"/>
<evidence type="ECO:0000256" key="1">
    <source>
        <dbReference type="ARBA" id="ARBA00004651"/>
    </source>
</evidence>
<dbReference type="PaxDb" id="610130-Closa_1162"/>
<accession>D9R7P1</accession>
<feature type="transmembrane region" description="Helical" evidence="7">
    <location>
        <begin position="39"/>
        <end position="58"/>
    </location>
</feature>
<dbReference type="Gene3D" id="1.20.1250.20">
    <property type="entry name" value="MFS general substrate transporter like domains"/>
    <property type="match status" value="2"/>
</dbReference>
<feature type="transmembrane region" description="Helical" evidence="7">
    <location>
        <begin position="377"/>
        <end position="395"/>
    </location>
</feature>
<organism evidence="9 10">
    <name type="scientific">Lacrimispora saccharolytica (strain ATCC 35040 / DSM 2544 / NRCC 2533 / WM1)</name>
    <name type="common">Clostridium saccharolyticum</name>
    <dbReference type="NCBI Taxonomy" id="610130"/>
    <lineage>
        <taxon>Bacteria</taxon>
        <taxon>Bacillati</taxon>
        <taxon>Bacillota</taxon>
        <taxon>Clostridia</taxon>
        <taxon>Lachnospirales</taxon>
        <taxon>Lachnospiraceae</taxon>
        <taxon>Lacrimispora</taxon>
    </lineage>
</organism>
<evidence type="ECO:0000256" key="6">
    <source>
        <dbReference type="ARBA" id="ARBA00023136"/>
    </source>
</evidence>
<evidence type="ECO:0000256" key="5">
    <source>
        <dbReference type="ARBA" id="ARBA00022989"/>
    </source>
</evidence>
<feature type="transmembrane region" description="Helical" evidence="7">
    <location>
        <begin position="325"/>
        <end position="349"/>
    </location>
</feature>
<feature type="transmembrane region" description="Helical" evidence="7">
    <location>
        <begin position="268"/>
        <end position="289"/>
    </location>
</feature>
<evidence type="ECO:0000256" key="7">
    <source>
        <dbReference type="SAM" id="Phobius"/>
    </source>
</evidence>
<feature type="transmembrane region" description="Helical" evidence="7">
    <location>
        <begin position="110"/>
        <end position="139"/>
    </location>
</feature>
<dbReference type="HOGENOM" id="CLU_027408_0_0_9"/>
<dbReference type="PANTHER" id="PTHR11328:SF24">
    <property type="entry name" value="MAJOR FACILITATOR SUPERFAMILY (MFS) PROFILE DOMAIN-CONTAINING PROTEIN"/>
    <property type="match status" value="1"/>
</dbReference>
<gene>
    <name evidence="9" type="ordered locus">Closa_1162</name>
</gene>
<feature type="transmembrane region" description="Helical" evidence="7">
    <location>
        <begin position="415"/>
        <end position="436"/>
    </location>
</feature>
<evidence type="ECO:0000256" key="4">
    <source>
        <dbReference type="ARBA" id="ARBA00022692"/>
    </source>
</evidence>
<dbReference type="InterPro" id="IPR018043">
    <property type="entry name" value="Na/Gal_symport_CS"/>
</dbReference>
<dbReference type="RefSeq" id="WP_013271865.1">
    <property type="nucleotide sequence ID" value="NC_014376.1"/>
</dbReference>
<comment type="subcellular location">
    <subcellularLocation>
        <location evidence="1">Cell membrane</location>
        <topology evidence="1">Multi-pass membrane protein</topology>
    </subcellularLocation>
</comment>
<keyword evidence="10" id="KW-1185">Reference proteome</keyword>
<dbReference type="PROSITE" id="PS50850">
    <property type="entry name" value="MFS"/>
    <property type="match status" value="1"/>
</dbReference>
<dbReference type="STRING" id="610130.Closa_1162"/>
<evidence type="ECO:0000256" key="3">
    <source>
        <dbReference type="ARBA" id="ARBA00022475"/>
    </source>
</evidence>
<keyword evidence="3" id="KW-1003">Cell membrane</keyword>
<keyword evidence="4 7" id="KW-0812">Transmembrane</keyword>
<dbReference type="eggNOG" id="COG2211">
    <property type="taxonomic scope" value="Bacteria"/>
</dbReference>
<dbReference type="GO" id="GO:0015293">
    <property type="term" value="F:symporter activity"/>
    <property type="evidence" value="ECO:0007669"/>
    <property type="project" value="InterPro"/>
</dbReference>
<dbReference type="InterPro" id="IPR039672">
    <property type="entry name" value="MFS_2"/>
</dbReference>
<dbReference type="GO" id="GO:0006814">
    <property type="term" value="P:sodium ion transport"/>
    <property type="evidence" value="ECO:0007669"/>
    <property type="project" value="InterPro"/>
</dbReference>
<dbReference type="GO" id="GO:0005886">
    <property type="term" value="C:plasma membrane"/>
    <property type="evidence" value="ECO:0007669"/>
    <property type="project" value="UniProtKB-SubCell"/>
</dbReference>
<dbReference type="InterPro" id="IPR036259">
    <property type="entry name" value="MFS_trans_sf"/>
</dbReference>
<evidence type="ECO:0000313" key="10">
    <source>
        <dbReference type="Proteomes" id="UP000001662"/>
    </source>
</evidence>
<evidence type="ECO:0000313" key="9">
    <source>
        <dbReference type="EMBL" id="ADL03770.1"/>
    </source>
</evidence>
<feature type="transmembrane region" description="Helical" evidence="7">
    <location>
        <begin position="233"/>
        <end position="256"/>
    </location>
</feature>
<dbReference type="EMBL" id="CP002109">
    <property type="protein sequence ID" value="ADL03770.1"/>
    <property type="molecule type" value="Genomic_DNA"/>
</dbReference>
<evidence type="ECO:0000256" key="2">
    <source>
        <dbReference type="ARBA" id="ARBA00022448"/>
    </source>
</evidence>
<feature type="transmembrane region" description="Helical" evidence="7">
    <location>
        <begin position="301"/>
        <end position="319"/>
    </location>
</feature>
<dbReference type="KEGG" id="csh:Closa_1162"/>